<sequence length="366" mass="40816">MEMMLSGSSSGAMATEELVDQKPAAALIAVPSSMVNMFLQLPREILCHIYTFMDVPMLGSMAQTHTGILRELATADETWSDLVHRRFQIATTKRPKAFGGKDWKDAYCSMNLCNRMPKSRWTNRKAIFAKGNGRMIHATGSGTTTGTTSSLSLWVTLNHTENCRTRILRTNASSSNRQRHVDLWVCLQNVQSNGPPIQVHIMQSELHFLGGLGNVYTERCIQEQLSCGYRWLVPRLLHHRHHHHSPALDRNVKGVARAPTTARVFDLSNDLSSNGKGVIVLQPLEFCIVSLPFACGQDAFETDALARTVSLRVPFDSRPQIGSTPLSSEPGEAQAWFVPESDVWDQYCQLPGGCLTLSDKERRMHL</sequence>
<evidence type="ECO:0000259" key="1">
    <source>
        <dbReference type="PROSITE" id="PS50181"/>
    </source>
</evidence>
<proteinExistence type="predicted"/>
<accession>A0A9N8H7Z7</accession>
<protein>
    <recommendedName>
        <fullName evidence="1">F-box domain-containing protein</fullName>
    </recommendedName>
</protein>
<gene>
    <name evidence="2" type="ORF">SEMRO_199_G084420.1</name>
</gene>
<dbReference type="PROSITE" id="PS50181">
    <property type="entry name" value="FBOX"/>
    <property type="match status" value="1"/>
</dbReference>
<dbReference type="EMBL" id="CAICTM010000198">
    <property type="protein sequence ID" value="CAB9504506.1"/>
    <property type="molecule type" value="Genomic_DNA"/>
</dbReference>
<dbReference type="AlphaFoldDB" id="A0A9N8H7Z7"/>
<dbReference type="Proteomes" id="UP001153069">
    <property type="component" value="Unassembled WGS sequence"/>
</dbReference>
<evidence type="ECO:0000313" key="3">
    <source>
        <dbReference type="Proteomes" id="UP001153069"/>
    </source>
</evidence>
<dbReference type="SUPFAM" id="SSF81383">
    <property type="entry name" value="F-box domain"/>
    <property type="match status" value="1"/>
</dbReference>
<feature type="domain" description="F-box" evidence="1">
    <location>
        <begin position="35"/>
        <end position="82"/>
    </location>
</feature>
<dbReference type="InterPro" id="IPR036047">
    <property type="entry name" value="F-box-like_dom_sf"/>
</dbReference>
<comment type="caution">
    <text evidence="2">The sequence shown here is derived from an EMBL/GenBank/DDBJ whole genome shotgun (WGS) entry which is preliminary data.</text>
</comment>
<organism evidence="2 3">
    <name type="scientific">Seminavis robusta</name>
    <dbReference type="NCBI Taxonomy" id="568900"/>
    <lineage>
        <taxon>Eukaryota</taxon>
        <taxon>Sar</taxon>
        <taxon>Stramenopiles</taxon>
        <taxon>Ochrophyta</taxon>
        <taxon>Bacillariophyta</taxon>
        <taxon>Bacillariophyceae</taxon>
        <taxon>Bacillariophycidae</taxon>
        <taxon>Naviculales</taxon>
        <taxon>Naviculaceae</taxon>
        <taxon>Seminavis</taxon>
    </lineage>
</organism>
<reference evidence="2" key="1">
    <citation type="submission" date="2020-06" db="EMBL/GenBank/DDBJ databases">
        <authorList>
            <consortium name="Plant Systems Biology data submission"/>
        </authorList>
    </citation>
    <scope>NUCLEOTIDE SEQUENCE</scope>
    <source>
        <strain evidence="2">D6</strain>
    </source>
</reference>
<dbReference type="InterPro" id="IPR001810">
    <property type="entry name" value="F-box_dom"/>
</dbReference>
<evidence type="ECO:0000313" key="2">
    <source>
        <dbReference type="EMBL" id="CAB9504506.1"/>
    </source>
</evidence>
<name>A0A9N8H7Z7_9STRA</name>
<dbReference type="Gene3D" id="1.20.1280.50">
    <property type="match status" value="1"/>
</dbReference>
<keyword evidence="3" id="KW-1185">Reference proteome</keyword>